<evidence type="ECO:0000313" key="1">
    <source>
        <dbReference type="EMBL" id="KAL0402144.1"/>
    </source>
</evidence>
<accession>A0AAW2TBN2</accession>
<name>A0AAW2TBN2_9LAMI</name>
<proteinExistence type="predicted"/>
<reference evidence="1" key="1">
    <citation type="submission" date="2020-06" db="EMBL/GenBank/DDBJ databases">
        <authorList>
            <person name="Li T."/>
            <person name="Hu X."/>
            <person name="Zhang T."/>
            <person name="Song X."/>
            <person name="Zhang H."/>
            <person name="Dai N."/>
            <person name="Sheng W."/>
            <person name="Hou X."/>
            <person name="Wei L."/>
        </authorList>
    </citation>
    <scope>NUCLEOTIDE SEQUENCE</scope>
    <source>
        <strain evidence="1">KEN1</strain>
        <tissue evidence="1">Leaf</tissue>
    </source>
</reference>
<protein>
    <submittedName>
        <fullName evidence="1">Uncharacterized protein</fullName>
    </submittedName>
</protein>
<reference evidence="1" key="2">
    <citation type="journal article" date="2024" name="Plant">
        <title>Genomic evolution and insights into agronomic trait innovations of Sesamum species.</title>
        <authorList>
            <person name="Miao H."/>
            <person name="Wang L."/>
            <person name="Qu L."/>
            <person name="Liu H."/>
            <person name="Sun Y."/>
            <person name="Le M."/>
            <person name="Wang Q."/>
            <person name="Wei S."/>
            <person name="Zheng Y."/>
            <person name="Lin W."/>
            <person name="Duan Y."/>
            <person name="Cao H."/>
            <person name="Xiong S."/>
            <person name="Wang X."/>
            <person name="Wei L."/>
            <person name="Li C."/>
            <person name="Ma Q."/>
            <person name="Ju M."/>
            <person name="Zhao R."/>
            <person name="Li G."/>
            <person name="Mu C."/>
            <person name="Tian Q."/>
            <person name="Mei H."/>
            <person name="Zhang T."/>
            <person name="Gao T."/>
            <person name="Zhang H."/>
        </authorList>
    </citation>
    <scope>NUCLEOTIDE SEQUENCE</scope>
    <source>
        <strain evidence="1">KEN1</strain>
    </source>
</reference>
<dbReference type="AlphaFoldDB" id="A0AAW2TBN2"/>
<comment type="caution">
    <text evidence="1">The sequence shown here is derived from an EMBL/GenBank/DDBJ whole genome shotgun (WGS) entry which is preliminary data.</text>
</comment>
<sequence length="120" mass="13886">MRSASLYGTRGYSFWGSWKTRVRLGNVQSVRARLLPNWSWFEDYSGPGGRIWLAWNALEVGVEILMSDEQFIHCRLLNKRTSTNCLISVVYGDCDPTRRRSFGAIYSRCLRILLRFPGAF</sequence>
<gene>
    <name evidence="1" type="ORF">Slati_4244300</name>
</gene>
<organism evidence="1">
    <name type="scientific">Sesamum latifolium</name>
    <dbReference type="NCBI Taxonomy" id="2727402"/>
    <lineage>
        <taxon>Eukaryota</taxon>
        <taxon>Viridiplantae</taxon>
        <taxon>Streptophyta</taxon>
        <taxon>Embryophyta</taxon>
        <taxon>Tracheophyta</taxon>
        <taxon>Spermatophyta</taxon>
        <taxon>Magnoliopsida</taxon>
        <taxon>eudicotyledons</taxon>
        <taxon>Gunneridae</taxon>
        <taxon>Pentapetalae</taxon>
        <taxon>asterids</taxon>
        <taxon>lamiids</taxon>
        <taxon>Lamiales</taxon>
        <taxon>Pedaliaceae</taxon>
        <taxon>Sesamum</taxon>
    </lineage>
</organism>
<dbReference type="EMBL" id="JACGWN010000015">
    <property type="protein sequence ID" value="KAL0402144.1"/>
    <property type="molecule type" value="Genomic_DNA"/>
</dbReference>